<protein>
    <submittedName>
        <fullName evidence="2">Homeobox domain-containing protein</fullName>
    </submittedName>
</protein>
<name>A0AC34G9L6_9BILA</name>
<organism evidence="1 2">
    <name type="scientific">Panagrolaimus sp. ES5</name>
    <dbReference type="NCBI Taxonomy" id="591445"/>
    <lineage>
        <taxon>Eukaryota</taxon>
        <taxon>Metazoa</taxon>
        <taxon>Ecdysozoa</taxon>
        <taxon>Nematoda</taxon>
        <taxon>Chromadorea</taxon>
        <taxon>Rhabditida</taxon>
        <taxon>Tylenchina</taxon>
        <taxon>Panagrolaimomorpha</taxon>
        <taxon>Panagrolaimoidea</taxon>
        <taxon>Panagrolaimidae</taxon>
        <taxon>Panagrolaimus</taxon>
    </lineage>
</organism>
<sequence>LELIEQFFANITSVKHNIDRIPDSEISELCKVDCPNCDTVFPSIWILKKHAKDLHAVGLPLEAVQQFSEKLKQALDDLEEENQIPDIKKQKIEEITNNLKAGKLNGTSTSGNNSKSTKKSSKNEESPTMDSSNIPNLAMMSMLAGSNFPMLMNPFLSMMNPEMLAAVSQSNGSNNGTNNSNNNSSMTTVSSPGCGGDFSALTGQQRRARTKITDDQLKVLKQYFDISNSPTEQQVKEMAMKTGLLEKVIKHCNSPTEQQVKEMAMKTGLLEKVIKHWFRNTLFKERQRDKDSPYNFNVPPQLSIDLDTYEKTGEAKIKPFKCDDNEDVSNASTPTPSTPIQMPQLEIKKEPKFLIKQEPKLSVSID</sequence>
<proteinExistence type="predicted"/>
<reference evidence="2" key="1">
    <citation type="submission" date="2022-11" db="UniProtKB">
        <authorList>
            <consortium name="WormBaseParasite"/>
        </authorList>
    </citation>
    <scope>IDENTIFICATION</scope>
</reference>
<evidence type="ECO:0000313" key="1">
    <source>
        <dbReference type="Proteomes" id="UP000887579"/>
    </source>
</evidence>
<dbReference type="Proteomes" id="UP000887579">
    <property type="component" value="Unplaced"/>
</dbReference>
<dbReference type="WBParaSite" id="ES5_v2.g26277.t1">
    <property type="protein sequence ID" value="ES5_v2.g26277.t1"/>
    <property type="gene ID" value="ES5_v2.g26277"/>
</dbReference>
<accession>A0AC34G9L6</accession>
<evidence type="ECO:0000313" key="2">
    <source>
        <dbReference type="WBParaSite" id="ES5_v2.g26277.t1"/>
    </source>
</evidence>